<evidence type="ECO:0000313" key="2">
    <source>
        <dbReference type="EMBL" id="KIO18078.1"/>
    </source>
</evidence>
<proteinExistence type="predicted"/>
<evidence type="ECO:0000256" key="1">
    <source>
        <dbReference type="SAM" id="MobiDB-lite"/>
    </source>
</evidence>
<protein>
    <submittedName>
        <fullName evidence="2">Uncharacterized protein</fullName>
    </submittedName>
</protein>
<feature type="compositionally biased region" description="Polar residues" evidence="1">
    <location>
        <begin position="399"/>
        <end position="409"/>
    </location>
</feature>
<dbReference type="OrthoDB" id="3195819at2759"/>
<dbReference type="AlphaFoldDB" id="A0A0C3K9K2"/>
<dbReference type="HOGENOM" id="CLU_654157_0_0_1"/>
<dbReference type="EMBL" id="KN823315">
    <property type="protein sequence ID" value="KIO18078.1"/>
    <property type="molecule type" value="Genomic_DNA"/>
</dbReference>
<feature type="region of interest" description="Disordered" evidence="1">
    <location>
        <begin position="399"/>
        <end position="420"/>
    </location>
</feature>
<reference evidence="2 3" key="1">
    <citation type="submission" date="2014-04" db="EMBL/GenBank/DDBJ databases">
        <authorList>
            <consortium name="DOE Joint Genome Institute"/>
            <person name="Kuo A."/>
            <person name="Girlanda M."/>
            <person name="Perotto S."/>
            <person name="Kohler A."/>
            <person name="Nagy L.G."/>
            <person name="Floudas D."/>
            <person name="Copeland A."/>
            <person name="Barry K.W."/>
            <person name="Cichocki N."/>
            <person name="Veneault-Fourrey C."/>
            <person name="LaButti K."/>
            <person name="Lindquist E.A."/>
            <person name="Lipzen A."/>
            <person name="Lundell T."/>
            <person name="Morin E."/>
            <person name="Murat C."/>
            <person name="Sun H."/>
            <person name="Tunlid A."/>
            <person name="Henrissat B."/>
            <person name="Grigoriev I.V."/>
            <person name="Hibbett D.S."/>
            <person name="Martin F."/>
            <person name="Nordberg H.P."/>
            <person name="Cantor M.N."/>
            <person name="Hua S.X."/>
        </authorList>
    </citation>
    <scope>NUCLEOTIDE SEQUENCE [LARGE SCALE GENOMIC DNA]</scope>
    <source>
        <strain evidence="2 3">MUT 4182</strain>
    </source>
</reference>
<name>A0A0C3K9K2_9AGAM</name>
<gene>
    <name evidence="2" type="ORF">M407DRAFT_226472</name>
</gene>
<dbReference type="Proteomes" id="UP000054248">
    <property type="component" value="Unassembled WGS sequence"/>
</dbReference>
<evidence type="ECO:0000313" key="3">
    <source>
        <dbReference type="Proteomes" id="UP000054248"/>
    </source>
</evidence>
<organism evidence="2 3">
    <name type="scientific">Tulasnella calospora MUT 4182</name>
    <dbReference type="NCBI Taxonomy" id="1051891"/>
    <lineage>
        <taxon>Eukaryota</taxon>
        <taxon>Fungi</taxon>
        <taxon>Dikarya</taxon>
        <taxon>Basidiomycota</taxon>
        <taxon>Agaricomycotina</taxon>
        <taxon>Agaricomycetes</taxon>
        <taxon>Cantharellales</taxon>
        <taxon>Tulasnellaceae</taxon>
        <taxon>Tulasnella</taxon>
    </lineage>
</organism>
<sequence length="420" mass="46857">MVHAAFHSCATVNSILDLAKASGIVYEVLDPSPFWKFPRGIIHNGADVSALLSILDEYTRTVWTFVNGIPVDNLRHSDKAEIRLARDVIAGWYFQLEQALQVLKDAGLREKNSGFLRRAKRRRALRRCVNELTTAHERLEETHHVPSPLNDNQNAVASLVTPYPVLSKPDDSPISPCQSFFTSPVSSPTRSSFASPTSERSFGALALDGGNIAPGELTIVRTLPPTSHYRHSFWNGFVEADVRGQAKLVKVYRNNNQTNVTEDTDGEVEFYGDLHNMQQRTFLGFAMNLLQPSSFSIAVYGTEELDAAHQVITSLQSTGQCAASQDLWRQNAVHYLVENHQGVTWTFMEFTLSDARVDDRGKIVVSPRWINTDMSGWDTSRSKFLTLLDRLRHRAQLNSAHSSPSSTLTAVVGNNECMEP</sequence>
<keyword evidence="3" id="KW-1185">Reference proteome</keyword>
<accession>A0A0C3K9K2</accession>
<reference evidence="3" key="2">
    <citation type="submission" date="2015-01" db="EMBL/GenBank/DDBJ databases">
        <title>Evolutionary Origins and Diversification of the Mycorrhizal Mutualists.</title>
        <authorList>
            <consortium name="DOE Joint Genome Institute"/>
            <consortium name="Mycorrhizal Genomics Consortium"/>
            <person name="Kohler A."/>
            <person name="Kuo A."/>
            <person name="Nagy L.G."/>
            <person name="Floudas D."/>
            <person name="Copeland A."/>
            <person name="Barry K.W."/>
            <person name="Cichocki N."/>
            <person name="Veneault-Fourrey C."/>
            <person name="LaButti K."/>
            <person name="Lindquist E.A."/>
            <person name="Lipzen A."/>
            <person name="Lundell T."/>
            <person name="Morin E."/>
            <person name="Murat C."/>
            <person name="Riley R."/>
            <person name="Ohm R."/>
            <person name="Sun H."/>
            <person name="Tunlid A."/>
            <person name="Henrissat B."/>
            <person name="Grigoriev I.V."/>
            <person name="Hibbett D.S."/>
            <person name="Martin F."/>
        </authorList>
    </citation>
    <scope>NUCLEOTIDE SEQUENCE [LARGE SCALE GENOMIC DNA]</scope>
    <source>
        <strain evidence="3">MUT 4182</strain>
    </source>
</reference>